<keyword evidence="1" id="KW-1133">Transmembrane helix</keyword>
<feature type="transmembrane region" description="Helical" evidence="1">
    <location>
        <begin position="69"/>
        <end position="93"/>
    </location>
</feature>
<protein>
    <recommendedName>
        <fullName evidence="2">DUF7702 domain-containing protein</fullName>
    </recommendedName>
</protein>
<dbReference type="AlphaFoldDB" id="A0A1Q5UP01"/>
<feature type="transmembrane region" description="Helical" evidence="1">
    <location>
        <begin position="41"/>
        <end position="63"/>
    </location>
</feature>
<dbReference type="STRING" id="1316194.A0A1Q5UP01"/>
<keyword evidence="4" id="KW-1185">Reference proteome</keyword>
<dbReference type="OrthoDB" id="2560628at2759"/>
<dbReference type="InterPro" id="IPR056119">
    <property type="entry name" value="DUF7702"/>
</dbReference>
<name>A0A1Q5UP01_9EURO</name>
<feature type="transmembrane region" description="Helical" evidence="1">
    <location>
        <begin position="12"/>
        <end position="29"/>
    </location>
</feature>
<keyword evidence="1" id="KW-0472">Membrane</keyword>
<evidence type="ECO:0000313" key="4">
    <source>
        <dbReference type="Proteomes" id="UP000186955"/>
    </source>
</evidence>
<feature type="transmembrane region" description="Helical" evidence="1">
    <location>
        <begin position="213"/>
        <end position="240"/>
    </location>
</feature>
<comment type="caution">
    <text evidence="3">The sequence shown here is derived from an EMBL/GenBank/DDBJ whole genome shotgun (WGS) entry which is preliminary data.</text>
</comment>
<sequence length="261" mass="28359">MGTVTYRDGIAILQLIAFPVLLVTALVIWKRTGWKAAGKTWRFVISLSLIRIIGSICALLTINHPTENIYIAEAVCELIGIAPLMLVYVGLLRQIDTEQRMHPKFLGAVALACFVGLILGIAGISITDNSTGTFHANGIVKGAMAVFLVVFVVDLAITGWLYSQLRSKLSVFQKKLFLAIVLSWPFLLVRLVYSAIGDFADDSRFAILVGDPTIYLCMDVLEEIIAVSICVGFGLSAVLGMKPMQQAGYRGVKPDLIPGEV</sequence>
<accession>A0A1Q5UP01</accession>
<organism evidence="3 4">
    <name type="scientific">Penicillium subrubescens</name>
    <dbReference type="NCBI Taxonomy" id="1316194"/>
    <lineage>
        <taxon>Eukaryota</taxon>
        <taxon>Fungi</taxon>
        <taxon>Dikarya</taxon>
        <taxon>Ascomycota</taxon>
        <taxon>Pezizomycotina</taxon>
        <taxon>Eurotiomycetes</taxon>
        <taxon>Eurotiomycetidae</taxon>
        <taxon>Eurotiales</taxon>
        <taxon>Aspergillaceae</taxon>
        <taxon>Penicillium</taxon>
    </lineage>
</organism>
<dbReference type="PANTHER" id="PTHR42109">
    <property type="entry name" value="UNPLACED GENOMIC SCAFFOLD UM_SCAF_CONTIG_1.265, WHOLE GENOME SHOTGUN SEQUENCE"/>
    <property type="match status" value="1"/>
</dbReference>
<dbReference type="Pfam" id="PF24800">
    <property type="entry name" value="DUF7702"/>
    <property type="match status" value="1"/>
</dbReference>
<dbReference type="PANTHER" id="PTHR42109:SF2">
    <property type="entry name" value="INTEGRAL MEMBRANE PROTEIN"/>
    <property type="match status" value="1"/>
</dbReference>
<feature type="transmembrane region" description="Helical" evidence="1">
    <location>
        <begin position="138"/>
        <end position="163"/>
    </location>
</feature>
<feature type="transmembrane region" description="Helical" evidence="1">
    <location>
        <begin position="175"/>
        <end position="193"/>
    </location>
</feature>
<reference evidence="3 4" key="1">
    <citation type="submission" date="2016-10" db="EMBL/GenBank/DDBJ databases">
        <title>Genome sequence of the ascomycete fungus Penicillium subrubescens.</title>
        <authorList>
            <person name="De Vries R.P."/>
            <person name="Peng M."/>
            <person name="Dilokpimol A."/>
            <person name="Hilden K."/>
            <person name="Makela M.R."/>
            <person name="Grigoriev I."/>
            <person name="Riley R."/>
            <person name="Granchi Z."/>
        </authorList>
    </citation>
    <scope>NUCLEOTIDE SEQUENCE [LARGE SCALE GENOMIC DNA]</scope>
    <source>
        <strain evidence="3 4">CBS 132785</strain>
    </source>
</reference>
<proteinExistence type="predicted"/>
<dbReference type="Proteomes" id="UP000186955">
    <property type="component" value="Unassembled WGS sequence"/>
</dbReference>
<keyword evidence="1" id="KW-0812">Transmembrane</keyword>
<feature type="domain" description="DUF7702" evidence="2">
    <location>
        <begin position="4"/>
        <end position="236"/>
    </location>
</feature>
<evidence type="ECO:0000259" key="2">
    <source>
        <dbReference type="Pfam" id="PF24800"/>
    </source>
</evidence>
<evidence type="ECO:0000256" key="1">
    <source>
        <dbReference type="SAM" id="Phobius"/>
    </source>
</evidence>
<dbReference type="EMBL" id="MNBE01000107">
    <property type="protein sequence ID" value="OKP14202.1"/>
    <property type="molecule type" value="Genomic_DNA"/>
</dbReference>
<gene>
    <name evidence="3" type="ORF">PENSUB_115</name>
</gene>
<feature type="transmembrane region" description="Helical" evidence="1">
    <location>
        <begin position="105"/>
        <end position="126"/>
    </location>
</feature>
<evidence type="ECO:0000313" key="3">
    <source>
        <dbReference type="EMBL" id="OKP14202.1"/>
    </source>
</evidence>